<organism evidence="9 10">
    <name type="scientific">Legionella rubrilucens</name>
    <dbReference type="NCBI Taxonomy" id="458"/>
    <lineage>
        <taxon>Bacteria</taxon>
        <taxon>Pseudomonadati</taxon>
        <taxon>Pseudomonadota</taxon>
        <taxon>Gammaproteobacteria</taxon>
        <taxon>Legionellales</taxon>
        <taxon>Legionellaceae</taxon>
        <taxon>Legionella</taxon>
    </lineage>
</organism>
<dbReference type="Proteomes" id="UP000054608">
    <property type="component" value="Unassembled WGS sequence"/>
</dbReference>
<keyword evidence="8" id="KW-0949">S-adenosyl-L-methionine</keyword>
<keyword evidence="6 8" id="KW-0808">Transferase</keyword>
<dbReference type="CDD" id="cd02440">
    <property type="entry name" value="AdoMet_MTases"/>
    <property type="match status" value="1"/>
</dbReference>
<protein>
    <recommendedName>
        <fullName evidence="4 8">Ribosomal RNA small subunit methyltransferase D</fullName>
        <ecNumber evidence="3 8">2.1.1.171</ecNumber>
    </recommendedName>
</protein>
<dbReference type="PROSITE" id="PS00092">
    <property type="entry name" value="N6_MTASE"/>
    <property type="match status" value="1"/>
</dbReference>
<dbReference type="InterPro" id="IPR004398">
    <property type="entry name" value="RNA_MeTrfase_RsmD"/>
</dbReference>
<evidence type="ECO:0000313" key="9">
    <source>
        <dbReference type="EMBL" id="KTD49852.1"/>
    </source>
</evidence>
<gene>
    <name evidence="9" type="primary">yhhF</name>
    <name evidence="9" type="ORF">Lrub_0294</name>
</gene>
<dbReference type="EMBL" id="LNYT01000004">
    <property type="protein sequence ID" value="KTD49852.1"/>
    <property type="molecule type" value="Genomic_DNA"/>
</dbReference>
<dbReference type="SUPFAM" id="SSF53335">
    <property type="entry name" value="S-adenosyl-L-methionine-dependent methyltransferases"/>
    <property type="match status" value="1"/>
</dbReference>
<dbReference type="Pfam" id="PF03602">
    <property type="entry name" value="Cons_hypoth95"/>
    <property type="match status" value="1"/>
</dbReference>
<name>A0A0W0XYS4_9GAMM</name>
<dbReference type="PATRIC" id="fig|458.5.peg.303"/>
<accession>A0A0W0XYS4</accession>
<comment type="function">
    <text evidence="1 8">Specifically methylates the guanine in position 966 of 16S rRNA in the assembled 30S particle.</text>
</comment>
<dbReference type="NCBIfam" id="TIGR00095">
    <property type="entry name" value="16S rRNA (guanine(966)-N(2))-methyltransferase RsmD"/>
    <property type="match status" value="1"/>
</dbReference>
<evidence type="ECO:0000256" key="1">
    <source>
        <dbReference type="ARBA" id="ARBA00002649"/>
    </source>
</evidence>
<evidence type="ECO:0000256" key="3">
    <source>
        <dbReference type="ARBA" id="ARBA00012141"/>
    </source>
</evidence>
<comment type="catalytic activity">
    <reaction evidence="7 8">
        <text>guanosine(966) in 16S rRNA + S-adenosyl-L-methionine = N(2)-methylguanosine(966) in 16S rRNA + S-adenosyl-L-homocysteine + H(+)</text>
        <dbReference type="Rhea" id="RHEA:23548"/>
        <dbReference type="Rhea" id="RHEA-COMP:10211"/>
        <dbReference type="Rhea" id="RHEA-COMP:10212"/>
        <dbReference type="ChEBI" id="CHEBI:15378"/>
        <dbReference type="ChEBI" id="CHEBI:57856"/>
        <dbReference type="ChEBI" id="CHEBI:59789"/>
        <dbReference type="ChEBI" id="CHEBI:74269"/>
        <dbReference type="ChEBI" id="CHEBI:74481"/>
        <dbReference type="EC" id="2.1.1.171"/>
    </reaction>
</comment>
<evidence type="ECO:0000256" key="8">
    <source>
        <dbReference type="PIRNR" id="PIRNR004553"/>
    </source>
</evidence>
<dbReference type="STRING" id="458.Lrub_0294"/>
<evidence type="ECO:0000256" key="7">
    <source>
        <dbReference type="ARBA" id="ARBA00048326"/>
    </source>
</evidence>
<dbReference type="PIRSF" id="PIRSF004553">
    <property type="entry name" value="CHP00095"/>
    <property type="match status" value="1"/>
</dbReference>
<proteinExistence type="inferred from homology"/>
<dbReference type="OrthoDB" id="9803017at2"/>
<evidence type="ECO:0000256" key="6">
    <source>
        <dbReference type="ARBA" id="ARBA00022679"/>
    </source>
</evidence>
<keyword evidence="5 8" id="KW-0489">Methyltransferase</keyword>
<dbReference type="GO" id="GO:0052913">
    <property type="term" value="F:16S rRNA (guanine(966)-N(2))-methyltransferase activity"/>
    <property type="evidence" value="ECO:0007669"/>
    <property type="project" value="UniProtKB-EC"/>
</dbReference>
<dbReference type="RefSeq" id="WP_058530433.1">
    <property type="nucleotide sequence ID" value="NZ_CAAAIN010000008.1"/>
</dbReference>
<evidence type="ECO:0000256" key="4">
    <source>
        <dbReference type="ARBA" id="ARBA00013682"/>
    </source>
</evidence>
<sequence>MKQQVRIIGGKFRGRKIDFPDAQGLRPTPDRVRETLFNWLMHDIRGARCLDAFAGSGALGFEAFSRGAARVTLVEQNRLVFNHLLAVSRTFETSQLSVIHSDALTFLSNTRDTFDLVFLDPPFAQSLHEACFTLLEQSDCLPSGGLVYAESPELLTLDPTKWQALKSKQAGRVFYTLYKKS</sequence>
<dbReference type="AlphaFoldDB" id="A0A0W0XYS4"/>
<dbReference type="PANTHER" id="PTHR43542">
    <property type="entry name" value="METHYLTRANSFERASE"/>
    <property type="match status" value="1"/>
</dbReference>
<dbReference type="GO" id="GO:0003676">
    <property type="term" value="F:nucleic acid binding"/>
    <property type="evidence" value="ECO:0007669"/>
    <property type="project" value="InterPro"/>
</dbReference>
<reference evidence="9 10" key="1">
    <citation type="submission" date="2015-11" db="EMBL/GenBank/DDBJ databases">
        <title>Genomic analysis of 38 Legionella species identifies large and diverse effector repertoires.</title>
        <authorList>
            <person name="Burstein D."/>
            <person name="Amaro F."/>
            <person name="Zusman T."/>
            <person name="Lifshitz Z."/>
            <person name="Cohen O."/>
            <person name="Gilbert J.A."/>
            <person name="Pupko T."/>
            <person name="Shuman H.A."/>
            <person name="Segal G."/>
        </authorList>
    </citation>
    <scope>NUCLEOTIDE SEQUENCE [LARGE SCALE GENOMIC DNA]</scope>
    <source>
        <strain evidence="9 10">WA-270A-C2</strain>
    </source>
</reference>
<dbReference type="PANTHER" id="PTHR43542:SF1">
    <property type="entry name" value="METHYLTRANSFERASE"/>
    <property type="match status" value="1"/>
</dbReference>
<dbReference type="EC" id="2.1.1.171" evidence="3 8"/>
<evidence type="ECO:0000256" key="5">
    <source>
        <dbReference type="ARBA" id="ARBA00022603"/>
    </source>
</evidence>
<dbReference type="InterPro" id="IPR029063">
    <property type="entry name" value="SAM-dependent_MTases_sf"/>
</dbReference>
<comment type="similarity">
    <text evidence="2 8">Belongs to the methyltransferase superfamily. RsmD family.</text>
</comment>
<keyword evidence="10" id="KW-1185">Reference proteome</keyword>
<evidence type="ECO:0000313" key="10">
    <source>
        <dbReference type="Proteomes" id="UP000054608"/>
    </source>
</evidence>
<dbReference type="InterPro" id="IPR002052">
    <property type="entry name" value="DNA_methylase_N6_adenine_CS"/>
</dbReference>
<dbReference type="Gene3D" id="3.40.50.150">
    <property type="entry name" value="Vaccinia Virus protein VP39"/>
    <property type="match status" value="1"/>
</dbReference>
<keyword evidence="8" id="KW-0698">rRNA processing</keyword>
<comment type="caution">
    <text evidence="9">The sequence shown here is derived from an EMBL/GenBank/DDBJ whole genome shotgun (WGS) entry which is preliminary data.</text>
</comment>
<evidence type="ECO:0000256" key="2">
    <source>
        <dbReference type="ARBA" id="ARBA00005269"/>
    </source>
</evidence>